<dbReference type="Gene3D" id="3.30.710.10">
    <property type="entry name" value="Potassium Channel Kv1.1, Chain A"/>
    <property type="match status" value="1"/>
</dbReference>
<reference evidence="6" key="1">
    <citation type="submission" date="2011-05" db="EMBL/GenBank/DDBJ databases">
        <authorList>
            <person name="Richards S.R."/>
            <person name="Qu J."/>
            <person name="Jiang H."/>
            <person name="Jhangiani S.N."/>
            <person name="Agravi P."/>
            <person name="Goodspeed R."/>
            <person name="Gross S."/>
            <person name="Mandapat C."/>
            <person name="Jackson L."/>
            <person name="Mathew T."/>
            <person name="Pu L."/>
            <person name="Thornton R."/>
            <person name="Saada N."/>
            <person name="Wilczek-Boney K.B."/>
            <person name="Lee S."/>
            <person name="Kovar C."/>
            <person name="Wu Y."/>
            <person name="Scherer S.E."/>
            <person name="Worley K.C."/>
            <person name="Muzny D.M."/>
            <person name="Gibbs R."/>
        </authorList>
    </citation>
    <scope>NUCLEOTIDE SEQUENCE</scope>
    <source>
        <strain evidence="6">Brora</strain>
    </source>
</reference>
<dbReference type="Pfam" id="PF00651">
    <property type="entry name" value="BTB"/>
    <property type="match status" value="1"/>
</dbReference>
<dbReference type="EnsemblMetazoa" id="SMAR004761-RA">
    <property type="protein sequence ID" value="SMAR004761-PA"/>
    <property type="gene ID" value="SMAR004761"/>
</dbReference>
<feature type="compositionally biased region" description="Low complexity" evidence="3">
    <location>
        <begin position="277"/>
        <end position="286"/>
    </location>
</feature>
<dbReference type="GO" id="GO:0003779">
    <property type="term" value="F:actin binding"/>
    <property type="evidence" value="ECO:0007669"/>
    <property type="project" value="UniProtKB-KW"/>
</dbReference>
<dbReference type="SUPFAM" id="SSF117281">
    <property type="entry name" value="Kelch motif"/>
    <property type="match status" value="1"/>
</dbReference>
<feature type="compositionally biased region" description="Polar residues" evidence="3">
    <location>
        <begin position="1237"/>
        <end position="1246"/>
    </location>
</feature>
<dbReference type="SUPFAM" id="SSF54695">
    <property type="entry name" value="POZ domain"/>
    <property type="match status" value="1"/>
</dbReference>
<feature type="domain" description="BTB" evidence="4">
    <location>
        <begin position="36"/>
        <end position="102"/>
    </location>
</feature>
<feature type="compositionally biased region" description="Basic and acidic residues" evidence="3">
    <location>
        <begin position="1220"/>
        <end position="1236"/>
    </location>
</feature>
<dbReference type="SMART" id="SM00612">
    <property type="entry name" value="Kelch"/>
    <property type="match status" value="2"/>
</dbReference>
<dbReference type="STRING" id="126957.T1IUD9"/>
<sequence length="1567" mass="177532">MTSRSVITSPKPVSNCEHAMYLESSLLQLRDTGLMSDVTIVCGSQTFKAHKIILVASSGYFYNIFTNKLKKDVKHLAMTDITPDILKIILDYIYTGLLNVNRFMKINQDALIRALDYLDMSDVYRHRLRLMMKSLAPNYYSELWSLADFYQMKDMSNEIAKYISQNLELCMDNRHFVNLTLPQLVAVLSSESLKTQSETMALEAIQKWILHDISTREKYATNLLSVAKVTVSAKSKAIAFYDGELQNFIMAPNRRKSSSPNFKKEKGKKVVHKESSRSSQSSVTSCRSEKNDKTIRTWKKKPSKLEDLTLSKVEYTEREFEFNLQRGDYQIGEEIESENGDDTYLYTTAKLKAERDIDTIQEEISDIYPPIIKNDETSCGNGDELKSTFVNHEPSNLCTEYLKTKLLPPNAVARELIKKFKKPIRVYSIQIDPETPASAVDTNHEENNHISEERVQIMKLKSKLNLIINRIRCTLQKNTVSQFPNAPSEDDSSECSRRSDATFVDNDVTKLTNTCEEYTTGPYSKYFKEVHKSPNIIKNRIISNIMTNGNVNKAQRYDGEEASDMKLSLNIEERITRDKNPLSNTFRAKEKQTGNIQETEETNVRSCNSPRETPKSSEDKNALVNLKRPIATSNESLISPEEVRSRLEKFKRLMHTKCLNPVDVEKINLKGSRSFIISGNDVDPVNAIGDHCDFLSDISEADTMIEPNSTEDCLDTQPEWFRTLSTIPEETSICDFTGSSHTELELRSVKSDSPLKFGEKCKANWNNLESKDNYAHEMDKPIYVNNSDLNDLDKNLTDSMFECEIDNGMNDEDTILSNVQEQEQELMTDTVVSNDFLKNASSDHLNMQKLSWDSTNSISVDNEQENIELTDGRSEFSPYWASLASDKLRSAEGSIDSDRYISSNSISPLCKLKVSDDSESKVESSINSNFNCEDMLESTKSSSTGTAVKDITDNTFQSGFEHLSLGELKINKINNIFEYGGYQCFAERSTLEELESPTARSSDTLNITLENLIKPTHNKMKFMPHANDNWKMWKTKLEESCKPSPRPIAKTNTFQEGKAIKYFTPNISVSPSLTEDSTEATKSSVDTDNEELRNALQRKFNLSPKTKSSKEINSSYSSGTTPELSFQVSTMSTVVVTPFSSQITIHEEIQESQATVEPMEVTFPTVDISELAQKDSEVTNFSARTHVVSSNYHPGNYLPSLRENLLRECSLRETLLPKAESEKELHTDTKKEKNNLHETSSSLTTVSRDRSSVYEDSSYVSPRVKLALQNDTQYLDEGPLLILLATNKHNEASQQVYCLRRRCWLTQRQLLMPPIENNYSVGFFEGNVYYIGGLLNGSFRKTNSVFIYRSREHMLVPASDLLVARVGAGVANLNKKIYVAGGIGRYHKPIAQVERYDTKADRWHLVAALRIARTNVCLVTSGKLLYAIGGTVSADSVHEVVSKACESYDSEIDQWSLLVELPSHFLMTNPLVTSVDSKLYAVRISKPDIVFRFHTRKNKWLPIQNTKLTASKVCCILPGERKLYAVELAGKTIHSFDMHAFQWEVETQFPSGLHWQAAAFVVGLLDE</sequence>
<dbReference type="Proteomes" id="UP000014500">
    <property type="component" value="Unassembled WGS sequence"/>
</dbReference>
<reference evidence="5" key="2">
    <citation type="submission" date="2015-02" db="UniProtKB">
        <authorList>
            <consortium name="EnsemblMetazoa"/>
        </authorList>
    </citation>
    <scope>IDENTIFICATION</scope>
</reference>
<dbReference type="Gene3D" id="1.25.40.420">
    <property type="match status" value="1"/>
</dbReference>
<accession>T1IUD9</accession>
<evidence type="ECO:0000256" key="2">
    <source>
        <dbReference type="ARBA" id="ARBA00022737"/>
    </source>
</evidence>
<dbReference type="InterPro" id="IPR011333">
    <property type="entry name" value="SKP1/BTB/POZ_sf"/>
</dbReference>
<feature type="compositionally biased region" description="Basic and acidic residues" evidence="3">
    <location>
        <begin position="612"/>
        <end position="621"/>
    </location>
</feature>
<dbReference type="Pfam" id="PF07707">
    <property type="entry name" value="BACK"/>
    <property type="match status" value="1"/>
</dbReference>
<dbReference type="InterPro" id="IPR006652">
    <property type="entry name" value="Kelch_1"/>
</dbReference>
<dbReference type="PROSITE" id="PS50097">
    <property type="entry name" value="BTB"/>
    <property type="match status" value="1"/>
</dbReference>
<dbReference type="InterPro" id="IPR000210">
    <property type="entry name" value="BTB/POZ_dom"/>
</dbReference>
<keyword evidence="1" id="KW-0880">Kelch repeat</keyword>
<keyword evidence="6" id="KW-1185">Reference proteome</keyword>
<evidence type="ECO:0000256" key="1">
    <source>
        <dbReference type="ARBA" id="ARBA00022441"/>
    </source>
</evidence>
<keyword evidence="2" id="KW-0677">Repeat</keyword>
<dbReference type="Pfam" id="PF01344">
    <property type="entry name" value="Kelch_1"/>
    <property type="match status" value="2"/>
</dbReference>
<proteinExistence type="predicted"/>
<dbReference type="CDD" id="cd18186">
    <property type="entry name" value="BTB_POZ_ZBTB_KLHL-like"/>
    <property type="match status" value="1"/>
</dbReference>
<evidence type="ECO:0000313" key="6">
    <source>
        <dbReference type="Proteomes" id="UP000014500"/>
    </source>
</evidence>
<dbReference type="Gene3D" id="2.120.10.80">
    <property type="entry name" value="Kelch-type beta propeller"/>
    <property type="match status" value="1"/>
</dbReference>
<dbReference type="InterPro" id="IPR011705">
    <property type="entry name" value="BACK"/>
</dbReference>
<dbReference type="eggNOG" id="KOG4441">
    <property type="taxonomic scope" value="Eukaryota"/>
</dbReference>
<name>T1IUD9_STRMM</name>
<dbReference type="PANTHER" id="PTHR45632:SF17">
    <property type="entry name" value="KELCH-LIKE PROTEIN 31"/>
    <property type="match status" value="1"/>
</dbReference>
<dbReference type="InterPro" id="IPR015915">
    <property type="entry name" value="Kelch-typ_b-propeller"/>
</dbReference>
<dbReference type="SMART" id="SM00875">
    <property type="entry name" value="BACK"/>
    <property type="match status" value="1"/>
</dbReference>
<feature type="region of interest" description="Disordered" evidence="3">
    <location>
        <begin position="1220"/>
        <end position="1249"/>
    </location>
</feature>
<protein>
    <recommendedName>
        <fullName evidence="4">BTB domain-containing protein</fullName>
    </recommendedName>
</protein>
<organism evidence="5 6">
    <name type="scientific">Strigamia maritima</name>
    <name type="common">European centipede</name>
    <name type="synonym">Geophilus maritimus</name>
    <dbReference type="NCBI Taxonomy" id="126957"/>
    <lineage>
        <taxon>Eukaryota</taxon>
        <taxon>Metazoa</taxon>
        <taxon>Ecdysozoa</taxon>
        <taxon>Arthropoda</taxon>
        <taxon>Myriapoda</taxon>
        <taxon>Chilopoda</taxon>
        <taxon>Pleurostigmophora</taxon>
        <taxon>Geophilomorpha</taxon>
        <taxon>Linotaeniidae</taxon>
        <taxon>Strigamia</taxon>
    </lineage>
</organism>
<evidence type="ECO:0000259" key="4">
    <source>
        <dbReference type="PROSITE" id="PS50097"/>
    </source>
</evidence>
<evidence type="ECO:0000313" key="5">
    <source>
        <dbReference type="EnsemblMetazoa" id="SMAR004761-PA"/>
    </source>
</evidence>
<dbReference type="HOGENOM" id="CLU_245644_0_0_1"/>
<feature type="region of interest" description="Disordered" evidence="3">
    <location>
        <begin position="254"/>
        <end position="292"/>
    </location>
</feature>
<feature type="region of interest" description="Disordered" evidence="3">
    <location>
        <begin position="1103"/>
        <end position="1122"/>
    </location>
</feature>
<dbReference type="EMBL" id="AFFK01019454">
    <property type="status" value="NOT_ANNOTATED_CDS"/>
    <property type="molecule type" value="Genomic_DNA"/>
</dbReference>
<dbReference type="SMART" id="SM00225">
    <property type="entry name" value="BTB"/>
    <property type="match status" value="1"/>
</dbReference>
<dbReference type="PANTHER" id="PTHR45632">
    <property type="entry name" value="LD33804P"/>
    <property type="match status" value="1"/>
</dbReference>
<feature type="region of interest" description="Disordered" evidence="3">
    <location>
        <begin position="578"/>
        <end position="626"/>
    </location>
</feature>
<evidence type="ECO:0000256" key="3">
    <source>
        <dbReference type="SAM" id="MobiDB-lite"/>
    </source>
</evidence>